<name>A0A9D3PF46_MEGAT</name>
<feature type="region of interest" description="Disordered" evidence="1">
    <location>
        <begin position="28"/>
        <end position="90"/>
    </location>
</feature>
<dbReference type="EMBL" id="JAFDVH010000020">
    <property type="protein sequence ID" value="KAG7458872.1"/>
    <property type="molecule type" value="Genomic_DNA"/>
</dbReference>
<dbReference type="Proteomes" id="UP001046870">
    <property type="component" value="Chromosome 20"/>
</dbReference>
<organism evidence="2 3">
    <name type="scientific">Megalops atlanticus</name>
    <name type="common">Tarpon</name>
    <name type="synonym">Clupea gigantea</name>
    <dbReference type="NCBI Taxonomy" id="7932"/>
    <lineage>
        <taxon>Eukaryota</taxon>
        <taxon>Metazoa</taxon>
        <taxon>Chordata</taxon>
        <taxon>Craniata</taxon>
        <taxon>Vertebrata</taxon>
        <taxon>Euteleostomi</taxon>
        <taxon>Actinopterygii</taxon>
        <taxon>Neopterygii</taxon>
        <taxon>Teleostei</taxon>
        <taxon>Elopiformes</taxon>
        <taxon>Megalopidae</taxon>
        <taxon>Megalops</taxon>
    </lineage>
</organism>
<reference evidence="2" key="1">
    <citation type="submission" date="2021-01" db="EMBL/GenBank/DDBJ databases">
        <authorList>
            <person name="Zahm M."/>
            <person name="Roques C."/>
            <person name="Cabau C."/>
            <person name="Klopp C."/>
            <person name="Donnadieu C."/>
            <person name="Jouanno E."/>
            <person name="Lampietro C."/>
            <person name="Louis A."/>
            <person name="Herpin A."/>
            <person name="Echchiki A."/>
            <person name="Berthelot C."/>
            <person name="Parey E."/>
            <person name="Roest-Crollius H."/>
            <person name="Braasch I."/>
            <person name="Postlethwait J."/>
            <person name="Bobe J."/>
            <person name="Montfort J."/>
            <person name="Bouchez O."/>
            <person name="Begum T."/>
            <person name="Mejri S."/>
            <person name="Adams A."/>
            <person name="Chen W.-J."/>
            <person name="Guiguen Y."/>
        </authorList>
    </citation>
    <scope>NUCLEOTIDE SEQUENCE</scope>
    <source>
        <strain evidence="2">YG-15Mar2019-1</strain>
        <tissue evidence="2">Brain</tissue>
    </source>
</reference>
<evidence type="ECO:0000256" key="1">
    <source>
        <dbReference type="SAM" id="MobiDB-lite"/>
    </source>
</evidence>
<keyword evidence="3" id="KW-1185">Reference proteome</keyword>
<accession>A0A9D3PF46</accession>
<proteinExistence type="predicted"/>
<dbReference type="AlphaFoldDB" id="A0A9D3PF46"/>
<sequence>MGLPESRRTLAIPWTDGNNISLSLRTFKTSASITHAPSRNPAPGGRRAENQSPSGSPPASGTRRGYAVSICRHVSPPDPETETPRAAAPPGPLCPPACLAFPGAGMQVAMWLVRGSRPRGGGGRLCTRLSNNICVSPGGLPSREVNPIYPAPPREALRRHH</sequence>
<feature type="compositionally biased region" description="Polar residues" evidence="1">
    <location>
        <begin position="50"/>
        <end position="59"/>
    </location>
</feature>
<protein>
    <submittedName>
        <fullName evidence="2">Uncharacterized protein</fullName>
    </submittedName>
</protein>
<evidence type="ECO:0000313" key="3">
    <source>
        <dbReference type="Proteomes" id="UP001046870"/>
    </source>
</evidence>
<evidence type="ECO:0000313" key="2">
    <source>
        <dbReference type="EMBL" id="KAG7458872.1"/>
    </source>
</evidence>
<gene>
    <name evidence="2" type="ORF">MATL_G00225210</name>
</gene>
<comment type="caution">
    <text evidence="2">The sequence shown here is derived from an EMBL/GenBank/DDBJ whole genome shotgun (WGS) entry which is preliminary data.</text>
</comment>
<feature type="compositionally biased region" description="Polar residues" evidence="1">
    <location>
        <begin position="28"/>
        <end position="37"/>
    </location>
</feature>